<feature type="compositionally biased region" description="Basic and acidic residues" evidence="3">
    <location>
        <begin position="210"/>
        <end position="230"/>
    </location>
</feature>
<evidence type="ECO:0000256" key="3">
    <source>
        <dbReference type="SAM" id="MobiDB-lite"/>
    </source>
</evidence>
<accession>A0A1I6YFK3</accession>
<dbReference type="Proteomes" id="UP000199165">
    <property type="component" value="Unassembled WGS sequence"/>
</dbReference>
<proteinExistence type="predicted"/>
<dbReference type="InterPro" id="IPR001296">
    <property type="entry name" value="Glyco_trans_1"/>
</dbReference>
<feature type="domain" description="Glycosyltransferase subfamily 4-like N-terminal" evidence="5">
    <location>
        <begin position="45"/>
        <end position="202"/>
    </location>
</feature>
<dbReference type="Pfam" id="PF13439">
    <property type="entry name" value="Glyco_transf_4"/>
    <property type="match status" value="1"/>
</dbReference>
<reference evidence="7" key="1">
    <citation type="submission" date="2016-10" db="EMBL/GenBank/DDBJ databases">
        <authorList>
            <person name="Varghese N."/>
            <person name="Submissions S."/>
        </authorList>
    </citation>
    <scope>NUCLEOTIDE SEQUENCE [LARGE SCALE GENOMIC DNA]</scope>
    <source>
        <strain evidence="7">DSM 45501</strain>
    </source>
</reference>
<name>A0A1I6YFK3_9ACTN</name>
<evidence type="ECO:0000313" key="6">
    <source>
        <dbReference type="EMBL" id="SFT49283.1"/>
    </source>
</evidence>
<evidence type="ECO:0000256" key="2">
    <source>
        <dbReference type="ARBA" id="ARBA00022679"/>
    </source>
</evidence>
<dbReference type="AlphaFoldDB" id="A0A1I6YFK3"/>
<dbReference type="PANTHER" id="PTHR46401">
    <property type="entry name" value="GLYCOSYLTRANSFERASE WBBK-RELATED"/>
    <property type="match status" value="1"/>
</dbReference>
<dbReference type="GO" id="GO:0016757">
    <property type="term" value="F:glycosyltransferase activity"/>
    <property type="evidence" value="ECO:0007669"/>
    <property type="project" value="UniProtKB-KW"/>
</dbReference>
<evidence type="ECO:0000259" key="4">
    <source>
        <dbReference type="Pfam" id="PF00534"/>
    </source>
</evidence>
<sequence>MSEAYRLAPITDVVVWRAAVGEACGLGAVVPELVVVAEQLLAPVPGGTGRYTRELLRALAATAPPGWEPRTVVSSDGDPARAEIEGVGGPDVLPLPRRPLTLAWQYGRWPRVSADSVHAPTPLFPPVAPGRGLVVTVHDTVPWTHPETLTARGAVWHRRAVSRAARKADSLVVPTAAVAVDLRRHVPDATRIEVIGEGVSTAVLSPGAAEKGHTAETGHTAEKGESAEETARRLRLPPRYLLAVGTIEPRKGYEWLIRALAEPEAPDIPLLVVGAPGWGGVSLSDLAARHGFPPGRVRYLGPVEDSDLAVLLRRSAALVAPSMAEGFGLPVLEAMAAGTPVVHSDAPALVELADGAGITVPRTDVGALALALREVLDDRRRSAGMIEAGRSRARWFDWNETARRVWRLHTVRPT</sequence>
<dbReference type="EMBL" id="FPAT01000002">
    <property type="protein sequence ID" value="SFT49283.1"/>
    <property type="molecule type" value="Genomic_DNA"/>
</dbReference>
<gene>
    <name evidence="6" type="ORF">SAMN04487904_102497</name>
</gene>
<dbReference type="STRING" id="995060.SAMN04487904_102497"/>
<dbReference type="Gene3D" id="3.40.50.2000">
    <property type="entry name" value="Glycogen Phosphorylase B"/>
    <property type="match status" value="2"/>
</dbReference>
<protein>
    <submittedName>
        <fullName evidence="6">Glycosyltransferase involved in cell wall bisynthesis</fullName>
    </submittedName>
</protein>
<feature type="domain" description="Glycosyl transferase family 1" evidence="4">
    <location>
        <begin position="236"/>
        <end position="391"/>
    </location>
</feature>
<dbReference type="Pfam" id="PF00534">
    <property type="entry name" value="Glycos_transf_1"/>
    <property type="match status" value="1"/>
</dbReference>
<keyword evidence="2 6" id="KW-0808">Transferase</keyword>
<feature type="region of interest" description="Disordered" evidence="3">
    <location>
        <begin position="207"/>
        <end position="230"/>
    </location>
</feature>
<keyword evidence="1" id="KW-0328">Glycosyltransferase</keyword>
<evidence type="ECO:0000259" key="5">
    <source>
        <dbReference type="Pfam" id="PF13439"/>
    </source>
</evidence>
<dbReference type="SUPFAM" id="SSF53756">
    <property type="entry name" value="UDP-Glycosyltransferase/glycogen phosphorylase"/>
    <property type="match status" value="1"/>
</dbReference>
<dbReference type="PANTHER" id="PTHR46401:SF2">
    <property type="entry name" value="GLYCOSYLTRANSFERASE WBBK-RELATED"/>
    <property type="match status" value="1"/>
</dbReference>
<dbReference type="InterPro" id="IPR028098">
    <property type="entry name" value="Glyco_trans_4-like_N"/>
</dbReference>
<keyword evidence="7" id="KW-1185">Reference proteome</keyword>
<organism evidence="6 7">
    <name type="scientific">Actinopolyspora righensis</name>
    <dbReference type="NCBI Taxonomy" id="995060"/>
    <lineage>
        <taxon>Bacteria</taxon>
        <taxon>Bacillati</taxon>
        <taxon>Actinomycetota</taxon>
        <taxon>Actinomycetes</taxon>
        <taxon>Actinopolysporales</taxon>
        <taxon>Actinopolysporaceae</taxon>
        <taxon>Actinopolyspora</taxon>
        <taxon>Actinopolyspora alba group</taxon>
    </lineage>
</organism>
<evidence type="ECO:0000256" key="1">
    <source>
        <dbReference type="ARBA" id="ARBA00022676"/>
    </source>
</evidence>
<dbReference type="GO" id="GO:0009103">
    <property type="term" value="P:lipopolysaccharide biosynthetic process"/>
    <property type="evidence" value="ECO:0007669"/>
    <property type="project" value="TreeGrafter"/>
</dbReference>
<evidence type="ECO:0000313" key="7">
    <source>
        <dbReference type="Proteomes" id="UP000199165"/>
    </source>
</evidence>
<dbReference type="CDD" id="cd03809">
    <property type="entry name" value="GT4_MtfB-like"/>
    <property type="match status" value="1"/>
</dbReference>